<dbReference type="Pfam" id="PF06737">
    <property type="entry name" value="Transglycosylas"/>
    <property type="match status" value="1"/>
</dbReference>
<evidence type="ECO:0000256" key="1">
    <source>
        <dbReference type="ARBA" id="ARBA00010830"/>
    </source>
</evidence>
<comment type="similarity">
    <text evidence="1">Belongs to the transglycosylase family. Rpf subfamily.</text>
</comment>
<keyword evidence="2" id="KW-0378">Hydrolase</keyword>
<sequence>MSSTRRTARWATTGLATAALTVGGGIAATGTAHADDSVWDRVAACESGGNWSISTGNGYHGGLQFTPSTWRAYGGSGSAAGASKSEQIRVAKRVLAGQGPGAWPVCSRKAGLTRGSGGADSSSATQARASRSTERKAVSSSEPRSTKRSTSSTKVAEQAAPKRATKRASSQTSVSSYPGAGAFVLGHQDSAVTLLGKRLQAHGFGSFYKVGAGPTFTSADKAAVAAFQKSLGWTGSDVSGYPGPVTWAKLMAPAS</sequence>
<evidence type="ECO:0000259" key="5">
    <source>
        <dbReference type="Pfam" id="PF06737"/>
    </source>
</evidence>
<organism evidence="6 7">
    <name type="scientific">Arsenicicoccus cauae</name>
    <dbReference type="NCBI Taxonomy" id="2663847"/>
    <lineage>
        <taxon>Bacteria</taxon>
        <taxon>Bacillati</taxon>
        <taxon>Actinomycetota</taxon>
        <taxon>Actinomycetes</taxon>
        <taxon>Micrococcales</taxon>
        <taxon>Intrasporangiaceae</taxon>
        <taxon>Arsenicicoccus</taxon>
    </lineage>
</organism>
<dbReference type="InterPro" id="IPR036366">
    <property type="entry name" value="PGBDSf"/>
</dbReference>
<evidence type="ECO:0000256" key="2">
    <source>
        <dbReference type="ARBA" id="ARBA00022801"/>
    </source>
</evidence>
<dbReference type="InterPro" id="IPR036365">
    <property type="entry name" value="PGBD-like_sf"/>
</dbReference>
<dbReference type="Gene3D" id="1.10.530.10">
    <property type="match status" value="1"/>
</dbReference>
<protein>
    <submittedName>
        <fullName evidence="6">Transglycosylase</fullName>
    </submittedName>
</protein>
<reference evidence="6 7" key="1">
    <citation type="submission" date="2019-11" db="EMBL/GenBank/DDBJ databases">
        <title>Whole genome sequencing identifies a novel species of the genus Arsenicicoccus isolated from human blood.</title>
        <authorList>
            <person name="Jeong J.H."/>
            <person name="Kweon O.J."/>
            <person name="Kim H.R."/>
            <person name="Kim T.-H."/>
            <person name="Ha S.-M."/>
            <person name="Lee M.-K."/>
        </authorList>
    </citation>
    <scope>NUCLEOTIDE SEQUENCE [LARGE SCALE GENOMIC DNA]</scope>
    <source>
        <strain evidence="6 7">MKL-02</strain>
    </source>
</reference>
<dbReference type="NCBIfam" id="NF038080">
    <property type="entry name" value="PG_bind_siph"/>
    <property type="match status" value="1"/>
</dbReference>
<dbReference type="InterPro" id="IPR047763">
    <property type="entry name" value="PG_bind_dom_phiBT1-type"/>
</dbReference>
<name>A0A6I3IGU8_9MICO</name>
<feature type="compositionally biased region" description="Low complexity" evidence="3">
    <location>
        <begin position="139"/>
        <end position="154"/>
    </location>
</feature>
<dbReference type="InterPro" id="IPR023346">
    <property type="entry name" value="Lysozyme-like_dom_sf"/>
</dbReference>
<keyword evidence="7" id="KW-1185">Reference proteome</keyword>
<dbReference type="EMBL" id="WLVL01000016">
    <property type="protein sequence ID" value="MTB70985.1"/>
    <property type="molecule type" value="Genomic_DNA"/>
</dbReference>
<dbReference type="SUPFAM" id="SSF53955">
    <property type="entry name" value="Lysozyme-like"/>
    <property type="match status" value="1"/>
</dbReference>
<feature type="chain" id="PRO_5026131683" evidence="4">
    <location>
        <begin position="35"/>
        <end position="255"/>
    </location>
</feature>
<keyword evidence="4" id="KW-0732">Signal</keyword>
<evidence type="ECO:0000313" key="6">
    <source>
        <dbReference type="EMBL" id="MTB70985.1"/>
    </source>
</evidence>
<dbReference type="Gene3D" id="1.10.101.10">
    <property type="entry name" value="PGBD-like superfamily/PGBD"/>
    <property type="match status" value="1"/>
</dbReference>
<feature type="domain" description="Resuscitation-promoting factor core lysozyme-like" evidence="5">
    <location>
        <begin position="34"/>
        <end position="106"/>
    </location>
</feature>
<comment type="caution">
    <text evidence="6">The sequence shown here is derived from an EMBL/GenBank/DDBJ whole genome shotgun (WGS) entry which is preliminary data.</text>
</comment>
<dbReference type="Proteomes" id="UP000431092">
    <property type="component" value="Unassembled WGS sequence"/>
</dbReference>
<feature type="signal peptide" evidence="4">
    <location>
        <begin position="1"/>
        <end position="34"/>
    </location>
</feature>
<feature type="region of interest" description="Disordered" evidence="3">
    <location>
        <begin position="105"/>
        <end position="174"/>
    </location>
</feature>
<proteinExistence type="inferred from homology"/>
<dbReference type="AlphaFoldDB" id="A0A6I3IGU8"/>
<gene>
    <name evidence="6" type="ORF">GGG17_03155</name>
</gene>
<evidence type="ECO:0000256" key="4">
    <source>
        <dbReference type="SAM" id="SignalP"/>
    </source>
</evidence>
<dbReference type="SUPFAM" id="SSF47090">
    <property type="entry name" value="PGBD-like"/>
    <property type="match status" value="1"/>
</dbReference>
<dbReference type="InterPro" id="IPR010618">
    <property type="entry name" value="RPF"/>
</dbReference>
<dbReference type="GO" id="GO:0016787">
    <property type="term" value="F:hydrolase activity"/>
    <property type="evidence" value="ECO:0007669"/>
    <property type="project" value="UniProtKB-KW"/>
</dbReference>
<evidence type="ECO:0000256" key="3">
    <source>
        <dbReference type="SAM" id="MobiDB-lite"/>
    </source>
</evidence>
<accession>A0A6I3IGU8</accession>
<feature type="compositionally biased region" description="Low complexity" evidence="3">
    <location>
        <begin position="119"/>
        <end position="130"/>
    </location>
</feature>
<dbReference type="CDD" id="cd13925">
    <property type="entry name" value="RPF"/>
    <property type="match status" value="1"/>
</dbReference>
<evidence type="ECO:0000313" key="7">
    <source>
        <dbReference type="Proteomes" id="UP000431092"/>
    </source>
</evidence>